<dbReference type="AlphaFoldDB" id="A0A3A5MAU1"/>
<accession>A0A3A5MAU1</accession>
<keyword evidence="3" id="KW-1185">Reference proteome</keyword>
<feature type="domain" description="Helix-turn-helix" evidence="1">
    <location>
        <begin position="7"/>
        <end position="54"/>
    </location>
</feature>
<comment type="caution">
    <text evidence="2">The sequence shown here is derived from an EMBL/GenBank/DDBJ whole genome shotgun (WGS) entry which is preliminary data.</text>
</comment>
<evidence type="ECO:0000313" key="3">
    <source>
        <dbReference type="Proteomes" id="UP000272015"/>
    </source>
</evidence>
<sequence length="105" mass="11660">MGLESILKTSELAEYLGVQTQAIYDLRTDGRGPAGFRVGREIRFRVSDVLRWLDGLHEPDRRFATTEPRPDGGATPAADQYLVDAVRQGGGLTRPDCFQRRGQPS</sequence>
<dbReference type="Pfam" id="PF12728">
    <property type="entry name" value="HTH_17"/>
    <property type="match status" value="1"/>
</dbReference>
<dbReference type="GO" id="GO:0003677">
    <property type="term" value="F:DNA binding"/>
    <property type="evidence" value="ECO:0007669"/>
    <property type="project" value="UniProtKB-KW"/>
</dbReference>
<dbReference type="EMBL" id="QZVS01000091">
    <property type="protein sequence ID" value="RJT87227.1"/>
    <property type="molecule type" value="Genomic_DNA"/>
</dbReference>
<keyword evidence="2" id="KW-0238">DNA-binding</keyword>
<evidence type="ECO:0000259" key="1">
    <source>
        <dbReference type="Pfam" id="PF12728"/>
    </source>
</evidence>
<protein>
    <submittedName>
        <fullName evidence="2">DNA-binding protein</fullName>
    </submittedName>
</protein>
<proteinExistence type="predicted"/>
<organism evidence="2 3">
    <name type="scientific">Cryobacterium melibiosiphilum</name>
    <dbReference type="NCBI Taxonomy" id="995039"/>
    <lineage>
        <taxon>Bacteria</taxon>
        <taxon>Bacillati</taxon>
        <taxon>Actinomycetota</taxon>
        <taxon>Actinomycetes</taxon>
        <taxon>Micrococcales</taxon>
        <taxon>Microbacteriaceae</taxon>
        <taxon>Cryobacterium</taxon>
    </lineage>
</organism>
<name>A0A3A5MAU1_9MICO</name>
<dbReference type="InterPro" id="IPR041657">
    <property type="entry name" value="HTH_17"/>
</dbReference>
<dbReference type="OrthoDB" id="194758at2"/>
<reference evidence="2 3" key="1">
    <citation type="submission" date="2018-09" db="EMBL/GenBank/DDBJ databases">
        <title>Novel species of Cryobacterium.</title>
        <authorList>
            <person name="Liu Q."/>
            <person name="Xin Y.-H."/>
        </authorList>
    </citation>
    <scope>NUCLEOTIDE SEQUENCE [LARGE SCALE GENOMIC DNA]</scope>
    <source>
        <strain evidence="2 3">Hh39</strain>
    </source>
</reference>
<dbReference type="Proteomes" id="UP000272015">
    <property type="component" value="Unassembled WGS sequence"/>
</dbReference>
<evidence type="ECO:0000313" key="2">
    <source>
        <dbReference type="EMBL" id="RJT87227.1"/>
    </source>
</evidence>
<dbReference type="InterPro" id="IPR009061">
    <property type="entry name" value="DNA-bd_dom_put_sf"/>
</dbReference>
<dbReference type="SUPFAM" id="SSF46955">
    <property type="entry name" value="Putative DNA-binding domain"/>
    <property type="match status" value="1"/>
</dbReference>
<gene>
    <name evidence="2" type="ORF">D6T64_15885</name>
</gene>